<keyword evidence="2" id="KW-1185">Reference proteome</keyword>
<dbReference type="EMBL" id="CP001102">
    <property type="protein sequence ID" value="ACE06643.1"/>
    <property type="molecule type" value="Genomic_DNA"/>
</dbReference>
<dbReference type="STRING" id="452471.Aasi_1333"/>
<dbReference type="KEGG" id="aas:Aasi_1333"/>
<proteinExistence type="predicted"/>
<evidence type="ECO:0000313" key="1">
    <source>
        <dbReference type="EMBL" id="ACE06643.1"/>
    </source>
</evidence>
<protein>
    <submittedName>
        <fullName evidence="1">Uncharacterized protein</fullName>
    </submittedName>
</protein>
<organism evidence="1 2">
    <name type="scientific">Amoebophilus asiaticus (strain 5a2)</name>
    <dbReference type="NCBI Taxonomy" id="452471"/>
    <lineage>
        <taxon>Bacteria</taxon>
        <taxon>Pseudomonadati</taxon>
        <taxon>Bacteroidota</taxon>
        <taxon>Cytophagia</taxon>
        <taxon>Cytophagales</taxon>
        <taxon>Amoebophilaceae</taxon>
        <taxon>Candidatus Amoebophilus</taxon>
    </lineage>
</organism>
<sequence>MVALKGTAKAEIAGTWSISIDPVKGIQEHIDLASAPAVDVIRGDVKKPIRLSLLPLH</sequence>
<name>B3ETU1_AMOA5</name>
<dbReference type="Proteomes" id="UP000001227">
    <property type="component" value="Chromosome"/>
</dbReference>
<dbReference type="AlphaFoldDB" id="B3ETU1"/>
<accession>B3ETU1</accession>
<gene>
    <name evidence="1" type="ordered locus">Aasi_1333</name>
</gene>
<dbReference type="RefSeq" id="WP_012473386.1">
    <property type="nucleotide sequence ID" value="NC_010830.1"/>
</dbReference>
<dbReference type="HOGENOM" id="CLU_2986361_0_0_10"/>
<reference evidence="1 2" key="1">
    <citation type="journal article" date="2010" name="J. Bacteriol.">
        <title>The genome of the amoeba symbiont 'Candidatus Amoebophilus asiaticus' reveals common mechanisms for host cell interaction among amoeba-associated bacteria.</title>
        <authorList>
            <person name="Schmitz-Esser S."/>
            <person name="Tischler P."/>
            <person name="Arnold R."/>
            <person name="Montanaro J."/>
            <person name="Wagner M."/>
            <person name="Rattei T."/>
            <person name="Horn M."/>
        </authorList>
    </citation>
    <scope>NUCLEOTIDE SEQUENCE [LARGE SCALE GENOMIC DNA]</scope>
    <source>
        <strain evidence="1 2">5a2</strain>
    </source>
</reference>
<evidence type="ECO:0000313" key="2">
    <source>
        <dbReference type="Proteomes" id="UP000001227"/>
    </source>
</evidence>